<dbReference type="Pfam" id="PF01425">
    <property type="entry name" value="Amidase"/>
    <property type="match status" value="1"/>
</dbReference>
<dbReference type="OrthoDB" id="421993at2759"/>
<dbReference type="PANTHER" id="PTHR45847:SF6">
    <property type="entry name" value="FATTY ACID AMIDE HYDROLASE"/>
    <property type="match status" value="1"/>
</dbReference>
<evidence type="ECO:0000256" key="1">
    <source>
        <dbReference type="ARBA" id="ARBA00009199"/>
    </source>
</evidence>
<gene>
    <name evidence="6" type="ORF">SteCoe_6558</name>
</gene>
<feature type="active site" description="Charge relay system" evidence="3">
    <location>
        <position position="152"/>
    </location>
</feature>
<dbReference type="SUPFAM" id="SSF75304">
    <property type="entry name" value="Amidase signature (AS) enzymes"/>
    <property type="match status" value="1"/>
</dbReference>
<evidence type="ECO:0000256" key="2">
    <source>
        <dbReference type="ARBA" id="ARBA00022801"/>
    </source>
</evidence>
<evidence type="ECO:0000256" key="4">
    <source>
        <dbReference type="PIRSR" id="PIRSR001221-2"/>
    </source>
</evidence>
<keyword evidence="7" id="KW-1185">Reference proteome</keyword>
<sequence length="588" mass="66011">MFGSKKLKSFFSSSLRTPKHLAIGLISIYSGLKIISYIRSRLHNRRLLSKAKKKLKSKLSQQFTFPQVSEETQQYILSLTVCELSQAIKSQKLSSVSVMSTYCQRAYNIGRSLNLTAEECFKEALLEAEKCDEETSKGHSRGPLHGVPISIKDHLEMLGYTSSVGLICKLDNPDTKTANIIELLKSQGAIPFVRSNVPQGIMWIECSNKIYGRAENPWDRSRIPGGSSGGESGLVSSRSSPLGIGSDIGGSIRVPCSFCGVYGFRVTPQRLSFHGVKTPDFGDSGGLDFVLYPSFGPIGRCVDDLILFMKTWLCPEMNIKDKTIVNLPFDCEVLDDKRKLKIGYFYDSGIYKAAECYVGAIDKCCERLRDKYEIVKFDVPNCKEIFITFFRLLNTCGNIPMLDAMQGEDPEDYYKVPIFMCDHPYLFSMIFALMRKIGWNRVVDILQTDINISAEDYVTLFRRLIRQIDETIHAWESAGLDALICPAVGVVAPEHGKSDILISLIFCSIWNVVRFPSGNVPVGLVKKNEAFYEDSYHDAFTECSKVAMEDSEGLPYGIQVVTLPYKDELALKVMKDVEDVFKFHSFPL</sequence>
<dbReference type="PIRSF" id="PIRSF001221">
    <property type="entry name" value="Amidase_fungi"/>
    <property type="match status" value="1"/>
</dbReference>
<dbReference type="PANTHER" id="PTHR45847">
    <property type="entry name" value="FATTY ACID AMIDE HYDROLASE"/>
    <property type="match status" value="1"/>
</dbReference>
<dbReference type="GO" id="GO:0017064">
    <property type="term" value="F:fatty acid amide hydrolase activity"/>
    <property type="evidence" value="ECO:0007669"/>
    <property type="project" value="TreeGrafter"/>
</dbReference>
<feature type="domain" description="Amidase" evidence="5">
    <location>
        <begin position="98"/>
        <end position="570"/>
    </location>
</feature>
<feature type="binding site" evidence="4">
    <location>
        <position position="227"/>
    </location>
    <ligand>
        <name>substrate</name>
    </ligand>
</feature>
<dbReference type="Proteomes" id="UP000187209">
    <property type="component" value="Unassembled WGS sequence"/>
</dbReference>
<dbReference type="Gene3D" id="3.90.1300.10">
    <property type="entry name" value="Amidase signature (AS) domain"/>
    <property type="match status" value="1"/>
</dbReference>
<dbReference type="InterPro" id="IPR036928">
    <property type="entry name" value="AS_sf"/>
</dbReference>
<name>A0A1R2CPQ2_9CILI</name>
<comment type="similarity">
    <text evidence="1">Belongs to the amidase family.</text>
</comment>
<dbReference type="PROSITE" id="PS00571">
    <property type="entry name" value="AMIDASES"/>
    <property type="match status" value="1"/>
</dbReference>
<evidence type="ECO:0000313" key="6">
    <source>
        <dbReference type="EMBL" id="OMJ90987.1"/>
    </source>
</evidence>
<accession>A0A1R2CPQ2</accession>
<proteinExistence type="inferred from homology"/>
<dbReference type="InterPro" id="IPR052096">
    <property type="entry name" value="Endocannabinoid_amidase"/>
</dbReference>
<evidence type="ECO:0000256" key="3">
    <source>
        <dbReference type="PIRSR" id="PIRSR001221-1"/>
    </source>
</evidence>
<reference evidence="6 7" key="1">
    <citation type="submission" date="2016-11" db="EMBL/GenBank/DDBJ databases">
        <title>The macronuclear genome of Stentor coeruleus: a giant cell with tiny introns.</title>
        <authorList>
            <person name="Slabodnick M."/>
            <person name="Ruby J.G."/>
            <person name="Reiff S.B."/>
            <person name="Swart E.C."/>
            <person name="Gosai S."/>
            <person name="Prabakaran S."/>
            <person name="Witkowska E."/>
            <person name="Larue G.E."/>
            <person name="Fisher S."/>
            <person name="Freeman R.M."/>
            <person name="Gunawardena J."/>
            <person name="Chu W."/>
            <person name="Stover N.A."/>
            <person name="Gregory B.D."/>
            <person name="Nowacki M."/>
            <person name="Derisi J."/>
            <person name="Roy S.W."/>
            <person name="Marshall W.F."/>
            <person name="Sood P."/>
        </authorList>
    </citation>
    <scope>NUCLEOTIDE SEQUENCE [LARGE SCALE GENOMIC DNA]</scope>
    <source>
        <strain evidence="6">WM001</strain>
    </source>
</reference>
<feature type="active site" description="Acyl-ester intermediate" evidence="3">
    <location>
        <position position="251"/>
    </location>
</feature>
<dbReference type="EMBL" id="MPUH01000091">
    <property type="protein sequence ID" value="OMJ90987.1"/>
    <property type="molecule type" value="Genomic_DNA"/>
</dbReference>
<feature type="binding site" evidence="4">
    <location>
        <position position="201"/>
    </location>
    <ligand>
        <name>substrate</name>
    </ligand>
</feature>
<keyword evidence="2" id="KW-0378">Hydrolase</keyword>
<dbReference type="InterPro" id="IPR023631">
    <property type="entry name" value="Amidase_dom"/>
</dbReference>
<dbReference type="GO" id="GO:0004040">
    <property type="term" value="F:amidase activity"/>
    <property type="evidence" value="ECO:0007669"/>
    <property type="project" value="TreeGrafter"/>
</dbReference>
<protein>
    <recommendedName>
        <fullName evidence="5">Amidase domain-containing protein</fullName>
    </recommendedName>
</protein>
<organism evidence="6 7">
    <name type="scientific">Stentor coeruleus</name>
    <dbReference type="NCBI Taxonomy" id="5963"/>
    <lineage>
        <taxon>Eukaryota</taxon>
        <taxon>Sar</taxon>
        <taxon>Alveolata</taxon>
        <taxon>Ciliophora</taxon>
        <taxon>Postciliodesmatophora</taxon>
        <taxon>Heterotrichea</taxon>
        <taxon>Heterotrichida</taxon>
        <taxon>Stentoridae</taxon>
        <taxon>Stentor</taxon>
    </lineage>
</organism>
<dbReference type="AlphaFoldDB" id="A0A1R2CPQ2"/>
<evidence type="ECO:0000313" key="7">
    <source>
        <dbReference type="Proteomes" id="UP000187209"/>
    </source>
</evidence>
<dbReference type="InterPro" id="IPR020556">
    <property type="entry name" value="Amidase_CS"/>
</dbReference>
<feature type="binding site" evidence="4">
    <location>
        <begin position="248"/>
        <end position="251"/>
    </location>
    <ligand>
        <name>substrate</name>
    </ligand>
</feature>
<evidence type="ECO:0000259" key="5">
    <source>
        <dbReference type="Pfam" id="PF01425"/>
    </source>
</evidence>
<dbReference type="GO" id="GO:0009062">
    <property type="term" value="P:fatty acid catabolic process"/>
    <property type="evidence" value="ECO:0007669"/>
    <property type="project" value="TreeGrafter"/>
</dbReference>
<feature type="active site" description="Charge relay system" evidence="3">
    <location>
        <position position="227"/>
    </location>
</feature>
<comment type="caution">
    <text evidence="6">The sequence shown here is derived from an EMBL/GenBank/DDBJ whole genome shotgun (WGS) entry which is preliminary data.</text>
</comment>